<feature type="region of interest" description="Disordered" evidence="1">
    <location>
        <begin position="133"/>
        <end position="167"/>
    </location>
</feature>
<organism evidence="2 3">
    <name type="scientific">Spinacia oleracea</name>
    <name type="common">Spinach</name>
    <dbReference type="NCBI Taxonomy" id="3562"/>
    <lineage>
        <taxon>Eukaryota</taxon>
        <taxon>Viridiplantae</taxon>
        <taxon>Streptophyta</taxon>
        <taxon>Embryophyta</taxon>
        <taxon>Tracheophyta</taxon>
        <taxon>Spermatophyta</taxon>
        <taxon>Magnoliopsida</taxon>
        <taxon>eudicotyledons</taxon>
        <taxon>Gunneridae</taxon>
        <taxon>Pentapetalae</taxon>
        <taxon>Caryophyllales</taxon>
        <taxon>Chenopodiaceae</taxon>
        <taxon>Chenopodioideae</taxon>
        <taxon>Anserineae</taxon>
        <taxon>Spinacia</taxon>
    </lineage>
</organism>
<evidence type="ECO:0000256" key="1">
    <source>
        <dbReference type="SAM" id="MobiDB-lite"/>
    </source>
</evidence>
<dbReference type="RefSeq" id="XP_056682874.1">
    <property type="nucleotide sequence ID" value="XM_056826896.1"/>
</dbReference>
<evidence type="ECO:0008006" key="4">
    <source>
        <dbReference type="Google" id="ProtNLM"/>
    </source>
</evidence>
<reference evidence="3" key="2">
    <citation type="submission" date="2025-08" db="UniProtKB">
        <authorList>
            <consortium name="RefSeq"/>
        </authorList>
    </citation>
    <scope>IDENTIFICATION</scope>
    <source>
        <tissue evidence="3">Leaf</tissue>
    </source>
</reference>
<name>A0ABM3QHP4_SPIOL</name>
<reference evidence="2" key="1">
    <citation type="journal article" date="2021" name="Nat. Commun.">
        <title>Genomic analyses provide insights into spinach domestication and the genetic basis of agronomic traits.</title>
        <authorList>
            <person name="Cai X."/>
            <person name="Sun X."/>
            <person name="Xu C."/>
            <person name="Sun H."/>
            <person name="Wang X."/>
            <person name="Ge C."/>
            <person name="Zhang Z."/>
            <person name="Wang Q."/>
            <person name="Fei Z."/>
            <person name="Jiao C."/>
            <person name="Wang Q."/>
        </authorList>
    </citation>
    <scope>NUCLEOTIDE SEQUENCE [LARGE SCALE GENOMIC DNA]</scope>
    <source>
        <strain evidence="2">cv. Varoflay</strain>
    </source>
</reference>
<protein>
    <recommendedName>
        <fullName evidence="4">Retrovirus-related Pol polyprotein from transposon TNT 1-94</fullName>
    </recommendedName>
</protein>
<accession>A0ABM3QHP4</accession>
<gene>
    <name evidence="3" type="primary">LOC130459500</name>
</gene>
<evidence type="ECO:0000313" key="3">
    <source>
        <dbReference type="RefSeq" id="XP_056682874.1"/>
    </source>
</evidence>
<dbReference type="Proteomes" id="UP000813463">
    <property type="component" value="Chromosome 4"/>
</dbReference>
<evidence type="ECO:0000313" key="2">
    <source>
        <dbReference type="Proteomes" id="UP000813463"/>
    </source>
</evidence>
<proteinExistence type="predicted"/>
<dbReference type="GeneID" id="130459500"/>
<feature type="compositionally biased region" description="Basic and acidic residues" evidence="1">
    <location>
        <begin position="150"/>
        <end position="167"/>
    </location>
</feature>
<dbReference type="Pfam" id="PF14223">
    <property type="entry name" value="Retrotran_gag_2"/>
    <property type="match status" value="1"/>
</dbReference>
<sequence length="167" mass="18777">MKLDRQALGVIRLTLSRNVAFNIAKEKTTTGLMKSLSNMYEKPLASNKVHLMRRLFNLRMTEGASVAQPLNELNSVTTQLSSVEIDFEDEVRALILLSSLPDSWSATVTAGCSSSGRNKSKFDDVRDLVLREEIQQRESDESSTSSVLHTESRGRNTTRRNERERSS</sequence>
<keyword evidence="2" id="KW-1185">Reference proteome</keyword>